<evidence type="ECO:0008006" key="4">
    <source>
        <dbReference type="Google" id="ProtNLM"/>
    </source>
</evidence>
<dbReference type="RefSeq" id="WP_091069463.1">
    <property type="nucleotide sequence ID" value="NZ_FMDM01000014.1"/>
</dbReference>
<accession>A0A1C5JV74</accession>
<feature type="region of interest" description="Disordered" evidence="1">
    <location>
        <begin position="62"/>
        <end position="83"/>
    </location>
</feature>
<evidence type="ECO:0000313" key="3">
    <source>
        <dbReference type="Proteomes" id="UP000199360"/>
    </source>
</evidence>
<keyword evidence="3" id="KW-1185">Reference proteome</keyword>
<dbReference type="OrthoDB" id="3630763at2"/>
<evidence type="ECO:0000313" key="2">
    <source>
        <dbReference type="EMBL" id="SCG74484.1"/>
    </source>
</evidence>
<sequence length="83" mass="8854">MDELLAIVLVVGCLAGTLCLLAWLAARVRSRGVGDNVMGPFEEIWHPAAHRYRAEIKVHEERVAPLPPAGDPGRRGRGGSASG</sequence>
<dbReference type="AlphaFoldDB" id="A0A1C5JV74"/>
<gene>
    <name evidence="2" type="ORF">GA0070213_114108</name>
</gene>
<protein>
    <recommendedName>
        <fullName evidence="4">Secreted protein</fullName>
    </recommendedName>
</protein>
<reference evidence="3" key="1">
    <citation type="submission" date="2016-06" db="EMBL/GenBank/DDBJ databases">
        <authorList>
            <person name="Varghese N."/>
            <person name="Submissions Spin"/>
        </authorList>
    </citation>
    <scope>NUCLEOTIDE SEQUENCE [LARGE SCALE GENOMIC DNA]</scope>
    <source>
        <strain evidence="3">DSM 45647</strain>
    </source>
</reference>
<name>A0A1C5JV74_9ACTN</name>
<organism evidence="2 3">
    <name type="scientific">Micromonospora humi</name>
    <dbReference type="NCBI Taxonomy" id="745366"/>
    <lineage>
        <taxon>Bacteria</taxon>
        <taxon>Bacillati</taxon>
        <taxon>Actinomycetota</taxon>
        <taxon>Actinomycetes</taxon>
        <taxon>Micromonosporales</taxon>
        <taxon>Micromonosporaceae</taxon>
        <taxon>Micromonospora</taxon>
    </lineage>
</organism>
<dbReference type="Proteomes" id="UP000199360">
    <property type="component" value="Unassembled WGS sequence"/>
</dbReference>
<evidence type="ECO:0000256" key="1">
    <source>
        <dbReference type="SAM" id="MobiDB-lite"/>
    </source>
</evidence>
<dbReference type="STRING" id="745366.GA0070213_114108"/>
<dbReference type="EMBL" id="FMDM01000014">
    <property type="protein sequence ID" value="SCG74484.1"/>
    <property type="molecule type" value="Genomic_DNA"/>
</dbReference>
<proteinExistence type="predicted"/>